<dbReference type="EMBL" id="SJPU01000001">
    <property type="protein sequence ID" value="TWU18223.1"/>
    <property type="molecule type" value="Genomic_DNA"/>
</dbReference>
<dbReference type="RefSeq" id="WP_146405331.1">
    <property type="nucleotide sequence ID" value="NZ_SJPU01000001.1"/>
</dbReference>
<keyword evidence="1" id="KW-0732">Signal</keyword>
<dbReference type="AlphaFoldDB" id="A0A5C6C0X4"/>
<evidence type="ECO:0000313" key="3">
    <source>
        <dbReference type="Proteomes" id="UP000319908"/>
    </source>
</evidence>
<evidence type="ECO:0000313" key="2">
    <source>
        <dbReference type="EMBL" id="TWU18223.1"/>
    </source>
</evidence>
<protein>
    <recommendedName>
        <fullName evidence="4">DUF4878 domain-containing protein</fullName>
    </recommendedName>
</protein>
<evidence type="ECO:0000256" key="1">
    <source>
        <dbReference type="SAM" id="SignalP"/>
    </source>
</evidence>
<proteinExistence type="predicted"/>
<keyword evidence="3" id="KW-1185">Reference proteome</keyword>
<gene>
    <name evidence="2" type="ORF">Poly21_03780</name>
</gene>
<dbReference type="OrthoDB" id="274113at2"/>
<comment type="caution">
    <text evidence="2">The sequence shown here is derived from an EMBL/GenBank/DDBJ whole genome shotgun (WGS) entry which is preliminary data.</text>
</comment>
<organism evidence="2 3">
    <name type="scientific">Allorhodopirellula heiligendammensis</name>
    <dbReference type="NCBI Taxonomy" id="2714739"/>
    <lineage>
        <taxon>Bacteria</taxon>
        <taxon>Pseudomonadati</taxon>
        <taxon>Planctomycetota</taxon>
        <taxon>Planctomycetia</taxon>
        <taxon>Pirellulales</taxon>
        <taxon>Pirellulaceae</taxon>
        <taxon>Allorhodopirellula</taxon>
    </lineage>
</organism>
<name>A0A5C6C0X4_9BACT</name>
<dbReference type="PROSITE" id="PS51257">
    <property type="entry name" value="PROKAR_LIPOPROTEIN"/>
    <property type="match status" value="1"/>
</dbReference>
<feature type="signal peptide" evidence="1">
    <location>
        <begin position="1"/>
        <end position="26"/>
    </location>
</feature>
<dbReference type="Proteomes" id="UP000319908">
    <property type="component" value="Unassembled WGS sequence"/>
</dbReference>
<evidence type="ECO:0008006" key="4">
    <source>
        <dbReference type="Google" id="ProtNLM"/>
    </source>
</evidence>
<feature type="chain" id="PRO_5023012922" description="DUF4878 domain-containing protein" evidence="1">
    <location>
        <begin position="27"/>
        <end position="136"/>
    </location>
</feature>
<sequence length="136" mass="14331">MKKRHLLGLLLALHLCIATGCGSSGAIQPTDEQNVFASVEGLGDLAGDDQMFASAFVTGAVPDDRKAYGTRGYQVTGEATYDGDTVTVPVKIFGGVHATSSGESRSSRASNVAETEQTWTLQRVDGQWKLKDAPLG</sequence>
<reference evidence="2 3" key="1">
    <citation type="journal article" date="2020" name="Antonie Van Leeuwenhoek">
        <title>Rhodopirellula heiligendammensis sp. nov., Rhodopirellula pilleata sp. nov., and Rhodopirellula solitaria sp. nov. isolated from natural or artificial marine surfaces in Northern Germany and California, USA, and emended description of the genus Rhodopirellula.</title>
        <authorList>
            <person name="Kallscheuer N."/>
            <person name="Wiegand S."/>
            <person name="Jogler M."/>
            <person name="Boedeker C."/>
            <person name="Peeters S.H."/>
            <person name="Rast P."/>
            <person name="Heuer A."/>
            <person name="Jetten M.S.M."/>
            <person name="Rohde M."/>
            <person name="Jogler C."/>
        </authorList>
    </citation>
    <scope>NUCLEOTIDE SEQUENCE [LARGE SCALE GENOMIC DNA]</scope>
    <source>
        <strain evidence="2 3">Poly21</strain>
    </source>
</reference>
<accession>A0A5C6C0X4</accession>